<evidence type="ECO:0000256" key="5">
    <source>
        <dbReference type="ARBA" id="ARBA00022737"/>
    </source>
</evidence>
<keyword evidence="3 11" id="KW-0813">Transport</keyword>
<gene>
    <name evidence="12" type="ORF">Rhopal_000251-T1</name>
</gene>
<name>A0AAV5GAE5_9BASI</name>
<keyword evidence="6" id="KW-0999">Mitochondrion inner membrane</keyword>
<comment type="similarity">
    <text evidence="2 11">Belongs to the mitochondrial carrier (TC 2.A.29) family.</text>
</comment>
<evidence type="ECO:0000256" key="10">
    <source>
        <dbReference type="PROSITE-ProRule" id="PRU00282"/>
    </source>
</evidence>
<protein>
    <submittedName>
        <fullName evidence="12">Uncharacterized protein</fullName>
    </submittedName>
</protein>
<evidence type="ECO:0000256" key="11">
    <source>
        <dbReference type="RuleBase" id="RU000488"/>
    </source>
</evidence>
<keyword evidence="5" id="KW-0677">Repeat</keyword>
<evidence type="ECO:0000256" key="7">
    <source>
        <dbReference type="ARBA" id="ARBA00022989"/>
    </source>
</evidence>
<evidence type="ECO:0000313" key="12">
    <source>
        <dbReference type="EMBL" id="GJN87303.1"/>
    </source>
</evidence>
<organism evidence="12 13">
    <name type="scientific">Rhodotorula paludigena</name>
    <dbReference type="NCBI Taxonomy" id="86838"/>
    <lineage>
        <taxon>Eukaryota</taxon>
        <taxon>Fungi</taxon>
        <taxon>Dikarya</taxon>
        <taxon>Basidiomycota</taxon>
        <taxon>Pucciniomycotina</taxon>
        <taxon>Microbotryomycetes</taxon>
        <taxon>Sporidiobolales</taxon>
        <taxon>Sporidiobolaceae</taxon>
        <taxon>Rhodotorula</taxon>
    </lineage>
</organism>
<evidence type="ECO:0000256" key="1">
    <source>
        <dbReference type="ARBA" id="ARBA00004448"/>
    </source>
</evidence>
<evidence type="ECO:0000313" key="13">
    <source>
        <dbReference type="Proteomes" id="UP001342314"/>
    </source>
</evidence>
<evidence type="ECO:0000256" key="8">
    <source>
        <dbReference type="ARBA" id="ARBA00023128"/>
    </source>
</evidence>
<dbReference type="PROSITE" id="PS50920">
    <property type="entry name" value="SOLCAR"/>
    <property type="match status" value="1"/>
</dbReference>
<keyword evidence="13" id="KW-1185">Reference proteome</keyword>
<dbReference type="EMBL" id="BQKY01000001">
    <property type="protein sequence ID" value="GJN87303.1"/>
    <property type="molecule type" value="Genomic_DNA"/>
</dbReference>
<reference evidence="12 13" key="1">
    <citation type="submission" date="2021-12" db="EMBL/GenBank/DDBJ databases">
        <title>High titer production of polyol ester of fatty acids by Rhodotorula paludigena BS15 towards product separation-free biomass refinery.</title>
        <authorList>
            <person name="Mano J."/>
            <person name="Ono H."/>
            <person name="Tanaka T."/>
            <person name="Naito K."/>
            <person name="Sushida H."/>
            <person name="Ike M."/>
            <person name="Tokuyasu K."/>
            <person name="Kitaoka M."/>
        </authorList>
    </citation>
    <scope>NUCLEOTIDE SEQUENCE [LARGE SCALE GENOMIC DNA]</scope>
    <source>
        <strain evidence="12 13">BS15</strain>
    </source>
</reference>
<sequence>MQGAAKYGFYEYFKKTYADMAGPENAVKYKDVIFLAGSASAEFLADMALVPMETVKVRMQTTFPPFASGAVQGLNKVVAADGAGALFKSLPSLWGRQIPYTMMKFWSFEATVAAIYNAIGRPKETYNKLEQLGVSATAGLNAPLKPGQAKPSVGSIYADIGFGGLWAGLGTRILVTMGLPTTGSAAPDPTKKA</sequence>
<evidence type="ECO:0000256" key="9">
    <source>
        <dbReference type="ARBA" id="ARBA00023136"/>
    </source>
</evidence>
<comment type="subcellular location">
    <subcellularLocation>
        <location evidence="1">Mitochondrion inner membrane</location>
        <topology evidence="1">Multi-pass membrane protein</topology>
    </subcellularLocation>
</comment>
<dbReference type="Pfam" id="PF00153">
    <property type="entry name" value="Mito_carr"/>
    <property type="match status" value="1"/>
</dbReference>
<keyword evidence="7" id="KW-1133">Transmembrane helix</keyword>
<dbReference type="GO" id="GO:0005743">
    <property type="term" value="C:mitochondrial inner membrane"/>
    <property type="evidence" value="ECO:0007669"/>
    <property type="project" value="UniProtKB-SubCell"/>
</dbReference>
<feature type="repeat" description="Solcar" evidence="10">
    <location>
        <begin position="29"/>
        <end position="114"/>
    </location>
</feature>
<dbReference type="Proteomes" id="UP001342314">
    <property type="component" value="Unassembled WGS sequence"/>
</dbReference>
<dbReference type="AlphaFoldDB" id="A0AAV5GAE5"/>
<dbReference type="InterPro" id="IPR044677">
    <property type="entry name" value="SLC25A3/Pic2/Mir1-like"/>
</dbReference>
<keyword evidence="9 10" id="KW-0472">Membrane</keyword>
<evidence type="ECO:0000256" key="3">
    <source>
        <dbReference type="ARBA" id="ARBA00022448"/>
    </source>
</evidence>
<keyword evidence="4 10" id="KW-0812">Transmembrane</keyword>
<dbReference type="InterPro" id="IPR023395">
    <property type="entry name" value="MCP_dom_sf"/>
</dbReference>
<dbReference type="GO" id="GO:1990547">
    <property type="term" value="P:mitochondrial phosphate ion transmembrane transport"/>
    <property type="evidence" value="ECO:0007669"/>
    <property type="project" value="InterPro"/>
</dbReference>
<dbReference type="InterPro" id="IPR018108">
    <property type="entry name" value="MCP_transmembrane"/>
</dbReference>
<evidence type="ECO:0000256" key="6">
    <source>
        <dbReference type="ARBA" id="ARBA00022792"/>
    </source>
</evidence>
<dbReference type="GO" id="GO:0005315">
    <property type="term" value="F:phosphate transmembrane transporter activity"/>
    <property type="evidence" value="ECO:0007669"/>
    <property type="project" value="InterPro"/>
</dbReference>
<accession>A0AAV5GAE5</accession>
<dbReference type="SUPFAM" id="SSF103506">
    <property type="entry name" value="Mitochondrial carrier"/>
    <property type="match status" value="1"/>
</dbReference>
<keyword evidence="8" id="KW-0496">Mitochondrion</keyword>
<dbReference type="Gene3D" id="1.50.40.10">
    <property type="entry name" value="Mitochondrial carrier domain"/>
    <property type="match status" value="1"/>
</dbReference>
<evidence type="ECO:0000256" key="4">
    <source>
        <dbReference type="ARBA" id="ARBA00022692"/>
    </source>
</evidence>
<proteinExistence type="inferred from homology"/>
<evidence type="ECO:0000256" key="2">
    <source>
        <dbReference type="ARBA" id="ARBA00006375"/>
    </source>
</evidence>
<comment type="caution">
    <text evidence="12">The sequence shown here is derived from an EMBL/GenBank/DDBJ whole genome shotgun (WGS) entry which is preliminary data.</text>
</comment>
<dbReference type="PANTHER" id="PTHR45671">
    <property type="entry name" value="SOLUTE CARRIER FAMILY 25 (MITOCHONDRIAL CARRIER PHOSPHATE CARRIER), MEMBER 3, LIKE-RELATED-RELATED"/>
    <property type="match status" value="1"/>
</dbReference>
<dbReference type="PANTHER" id="PTHR45671:SF10">
    <property type="entry name" value="SOLUTE CARRIER FAMILY 25 MEMBER 3"/>
    <property type="match status" value="1"/>
</dbReference>